<keyword evidence="1" id="KW-0396">Initiation factor</keyword>
<reference evidence="2" key="1">
    <citation type="journal article" date="2013" name="Genome Announc.">
        <title>Genome sequence of the basidiomycetous yeast Pseudozyma antarctica T-34, a producer of the glycolipid biosurfactants mannosylerythritol lipids.</title>
        <authorList>
            <person name="Morita T."/>
            <person name="Koike H."/>
            <person name="Koyama Y."/>
            <person name="Hagiwara H."/>
            <person name="Ito E."/>
            <person name="Fukuoka T."/>
            <person name="Imura T."/>
            <person name="Machida M."/>
            <person name="Kitamoto D."/>
        </authorList>
    </citation>
    <scope>NUCLEOTIDE SEQUENCE [LARGE SCALE GENOMIC DNA]</scope>
    <source>
        <strain evidence="2">T-34</strain>
    </source>
</reference>
<name>M9MAS4_PSEA3</name>
<sequence>MVVPVYRPVAVSVPWRGELTDGMLNLAGMLRLQLVILSSAAGCCISASAGPICQLQLQDKVSPDVTCSSHHSVSSGNGFKSQGIVLAYCVNGGGKRTGTAALHMAQAPFDDSRLSQLSDADARQLKMAEHVALYVLSGSSSSGSAVLEHIRASDFIDEINSGEGPREECGLYSLIQLVQPSDSVTLKDEKDVLDFHAKLVKGEAKASVDGAEATWNASCLLIADKDQDDQVLILELEDGKVGQRLKAKAKSSVEVASNVSISNMSLDEYKDMCGNAEIYDAGQ</sequence>
<dbReference type="EMBL" id="DF196771">
    <property type="protein sequence ID" value="GAC71868.1"/>
    <property type="molecule type" value="Genomic_DNA"/>
</dbReference>
<organism evidence="1 2">
    <name type="scientific">Pseudozyma antarctica (strain T-34)</name>
    <name type="common">Yeast</name>
    <name type="synonym">Candida antarctica</name>
    <dbReference type="NCBI Taxonomy" id="1151754"/>
    <lineage>
        <taxon>Eukaryota</taxon>
        <taxon>Fungi</taxon>
        <taxon>Dikarya</taxon>
        <taxon>Basidiomycota</taxon>
        <taxon>Ustilaginomycotina</taxon>
        <taxon>Ustilaginomycetes</taxon>
        <taxon>Ustilaginales</taxon>
        <taxon>Ustilaginaceae</taxon>
        <taxon>Moesziomyces</taxon>
    </lineage>
</organism>
<dbReference type="GO" id="GO:0003743">
    <property type="term" value="F:translation initiation factor activity"/>
    <property type="evidence" value="ECO:0007669"/>
    <property type="project" value="UniProtKB-KW"/>
</dbReference>
<keyword evidence="1" id="KW-0648">Protein biosynthesis</keyword>
<dbReference type="OrthoDB" id="3335062at2759"/>
<proteinExistence type="predicted"/>
<protein>
    <submittedName>
        <fullName evidence="1">Translation initiation factor 2B, alpha subunit</fullName>
    </submittedName>
</protein>
<gene>
    <name evidence="1" type="ORF">PANT_5d00108</name>
</gene>
<accession>M9MAS4</accession>
<evidence type="ECO:0000313" key="1">
    <source>
        <dbReference type="EMBL" id="GAC71868.1"/>
    </source>
</evidence>
<evidence type="ECO:0000313" key="2">
    <source>
        <dbReference type="Proteomes" id="UP000011976"/>
    </source>
</evidence>
<dbReference type="AlphaFoldDB" id="M9MAS4"/>
<dbReference type="Proteomes" id="UP000011976">
    <property type="component" value="Unassembled WGS sequence"/>
</dbReference>